<gene>
    <name evidence="2" type="ORF">NA57DRAFT_53527</name>
</gene>
<evidence type="ECO:0000256" key="1">
    <source>
        <dbReference type="SAM" id="MobiDB-lite"/>
    </source>
</evidence>
<feature type="compositionally biased region" description="Polar residues" evidence="1">
    <location>
        <begin position="543"/>
        <end position="561"/>
    </location>
</feature>
<proteinExistence type="predicted"/>
<protein>
    <recommendedName>
        <fullName evidence="4">Pentatricopeptide repeat-containing protein</fullName>
    </recommendedName>
</protein>
<dbReference type="InterPro" id="IPR011990">
    <property type="entry name" value="TPR-like_helical_dom_sf"/>
</dbReference>
<sequence>MTPLRILLCPSAPFLLPPRALFAFRRAVAATVVPKKANYTTFRQKQAKEIPKRGGPPRKRAHKSLQHELTVSKIADQKAQNGIVYFRDLLSTEDVSRVIEAYPEIIRNPFLARSDTRKLCQLLHEAYRQKSNVPTVVETLKAFSESIIQDYQKGSLPPHPVASVHLLSFLRESKQYDRASELWSWLAGQNQDYVSPHLYGVAIEIQTQQVVPLEKLEELYKDALRRFPGQFLGYHFSPTAIVQDRSQFTIIKGLSSTLLQGIFTARILSGDWINGYLAFDTALRLFPTQVQPRFFEVLLYERPMAEAYHAFMVACRAGIVLSPKATIHLLGKLLDGHLSAPNAAINVLNVMIAYAGTRKNAPLPFYFVGIFIKAMTQLAHSVKNEDAGFERATRQRLGQATCKIVLTLLRAGVEPNASIFNSLLKMAMLSGQPELHWEILGAMKVHEVKPNVLTYSALLNIMLATGDFDEFKSAWTAYVASVEGAGEQLPLKEWINLARAAADRFPGSGPSFVEEQLLALKHTLTEFKEELIRTKLHEDARTSEPQSQMNETESFQDSGSVETFMDRLLEKESRLKETMSSAEPHDFYNMPMPLDPFMDDDTGVGTAKDQTSLQLLAEHVENLRKLYDELTTDPYLPAPEREESAPVPQSRTGYPLEELRFQNWKSVTGLMLQAAQSEKAEEIIARAGSSSTETATITTNKTNEKHSGPLPWPRLRQRILELRGYSTAAASLDHEYS</sequence>
<reference evidence="2" key="1">
    <citation type="journal article" date="2020" name="Stud. Mycol.">
        <title>101 Dothideomycetes genomes: a test case for predicting lifestyles and emergence of pathogens.</title>
        <authorList>
            <person name="Haridas S."/>
            <person name="Albert R."/>
            <person name="Binder M."/>
            <person name="Bloem J."/>
            <person name="Labutti K."/>
            <person name="Salamov A."/>
            <person name="Andreopoulos B."/>
            <person name="Baker S."/>
            <person name="Barry K."/>
            <person name="Bills G."/>
            <person name="Bluhm B."/>
            <person name="Cannon C."/>
            <person name="Castanera R."/>
            <person name="Culley D."/>
            <person name="Daum C."/>
            <person name="Ezra D."/>
            <person name="Gonzalez J."/>
            <person name="Henrissat B."/>
            <person name="Kuo A."/>
            <person name="Liang C."/>
            <person name="Lipzen A."/>
            <person name="Lutzoni F."/>
            <person name="Magnuson J."/>
            <person name="Mondo S."/>
            <person name="Nolan M."/>
            <person name="Ohm R."/>
            <person name="Pangilinan J."/>
            <person name="Park H.-J."/>
            <person name="Ramirez L."/>
            <person name="Alfaro M."/>
            <person name="Sun H."/>
            <person name="Tritt A."/>
            <person name="Yoshinaga Y."/>
            <person name="Zwiers L.-H."/>
            <person name="Turgeon B."/>
            <person name="Goodwin S."/>
            <person name="Spatafora J."/>
            <person name="Crous P."/>
            <person name="Grigoriev I."/>
        </authorList>
    </citation>
    <scope>NUCLEOTIDE SEQUENCE</scope>
    <source>
        <strain evidence="2">CBS 133067</strain>
    </source>
</reference>
<dbReference type="InterPro" id="IPR002885">
    <property type="entry name" value="PPR_rpt"/>
</dbReference>
<dbReference type="EMBL" id="ML978123">
    <property type="protein sequence ID" value="KAF2101572.1"/>
    <property type="molecule type" value="Genomic_DNA"/>
</dbReference>
<keyword evidence="3" id="KW-1185">Reference proteome</keyword>
<organism evidence="2 3">
    <name type="scientific">Rhizodiscina lignyota</name>
    <dbReference type="NCBI Taxonomy" id="1504668"/>
    <lineage>
        <taxon>Eukaryota</taxon>
        <taxon>Fungi</taxon>
        <taxon>Dikarya</taxon>
        <taxon>Ascomycota</taxon>
        <taxon>Pezizomycotina</taxon>
        <taxon>Dothideomycetes</taxon>
        <taxon>Pleosporomycetidae</taxon>
        <taxon>Aulographales</taxon>
        <taxon>Rhizodiscinaceae</taxon>
        <taxon>Rhizodiscina</taxon>
    </lineage>
</organism>
<feature type="region of interest" description="Disordered" evidence="1">
    <location>
        <begin position="686"/>
        <end position="711"/>
    </location>
</feature>
<evidence type="ECO:0000313" key="3">
    <source>
        <dbReference type="Proteomes" id="UP000799772"/>
    </source>
</evidence>
<dbReference type="AlphaFoldDB" id="A0A9P4IKW5"/>
<dbReference type="Pfam" id="PF13812">
    <property type="entry name" value="PPR_3"/>
    <property type="match status" value="1"/>
</dbReference>
<name>A0A9P4IKW5_9PEZI</name>
<feature type="region of interest" description="Disordered" evidence="1">
    <location>
        <begin position="539"/>
        <end position="561"/>
    </location>
</feature>
<dbReference type="Proteomes" id="UP000799772">
    <property type="component" value="Unassembled WGS sequence"/>
</dbReference>
<evidence type="ECO:0000313" key="2">
    <source>
        <dbReference type="EMBL" id="KAF2101572.1"/>
    </source>
</evidence>
<evidence type="ECO:0008006" key="4">
    <source>
        <dbReference type="Google" id="ProtNLM"/>
    </source>
</evidence>
<feature type="region of interest" description="Disordered" evidence="1">
    <location>
        <begin position="47"/>
        <end position="66"/>
    </location>
</feature>
<feature type="compositionally biased region" description="Basic residues" evidence="1">
    <location>
        <begin position="55"/>
        <end position="64"/>
    </location>
</feature>
<dbReference type="OrthoDB" id="185373at2759"/>
<accession>A0A9P4IKW5</accession>
<comment type="caution">
    <text evidence="2">The sequence shown here is derived from an EMBL/GenBank/DDBJ whole genome shotgun (WGS) entry which is preliminary data.</text>
</comment>
<feature type="compositionally biased region" description="Low complexity" evidence="1">
    <location>
        <begin position="692"/>
        <end position="701"/>
    </location>
</feature>
<dbReference type="Gene3D" id="1.25.40.10">
    <property type="entry name" value="Tetratricopeptide repeat domain"/>
    <property type="match status" value="1"/>
</dbReference>